<dbReference type="NCBIfam" id="TIGR04296">
    <property type="entry name" value="PEFG-CTERM"/>
    <property type="match status" value="1"/>
</dbReference>
<dbReference type="eggNOG" id="arCOG08643">
    <property type="taxonomic scope" value="Archaea"/>
</dbReference>
<dbReference type="EnsemblBacteria" id="ABX12239">
    <property type="protein sequence ID" value="ABX12239"/>
    <property type="gene ID" value="Nmar_0343"/>
</dbReference>
<keyword evidence="1" id="KW-1133">Transmembrane helix</keyword>
<proteinExistence type="predicted"/>
<reference evidence="2 3" key="1">
    <citation type="journal article" date="2010" name="Proc. Natl. Acad. Sci. U.S.A.">
        <title>Nitrosopumilus maritimus genome reveals unique mechanisms for nitrification and autotrophy in globally distributed marine crenarchaea.</title>
        <authorList>
            <person name="Walker C.B."/>
            <person name="de la Torre J.R."/>
            <person name="Klotz M.G."/>
            <person name="Urakawa H."/>
            <person name="Pinel N."/>
            <person name="Arp D.J."/>
            <person name="Brochier-Armanet C."/>
            <person name="Chain P.S."/>
            <person name="Chan P.P."/>
            <person name="Gollabgir A."/>
            <person name="Hemp J."/>
            <person name="Hugler M."/>
            <person name="Karr E.A."/>
            <person name="Konneke M."/>
            <person name="Shin M."/>
            <person name="Lawton T.J."/>
            <person name="Lowe T."/>
            <person name="Martens-Habbena W."/>
            <person name="Sayavedra-Soto L.A."/>
            <person name="Lang D."/>
            <person name="Sievert S.M."/>
            <person name="Rosenzweig A.C."/>
            <person name="Manning G."/>
            <person name="Stahl D.A."/>
        </authorList>
    </citation>
    <scope>NUCLEOTIDE SEQUENCE [LARGE SCALE GENOMIC DNA]</scope>
    <source>
        <strain evidence="2 3">SCM1</strain>
    </source>
</reference>
<evidence type="ECO:0008006" key="4">
    <source>
        <dbReference type="Google" id="ProtNLM"/>
    </source>
</evidence>
<dbReference type="PhylomeDB" id="A9A455"/>
<dbReference type="AlphaFoldDB" id="A9A455"/>
<keyword evidence="1" id="KW-0472">Membrane</keyword>
<gene>
    <name evidence="2" type="ordered locus">Nmar_0343</name>
</gene>
<feature type="transmembrane region" description="Helical" evidence="1">
    <location>
        <begin position="264"/>
        <end position="284"/>
    </location>
</feature>
<organism evidence="2 3">
    <name type="scientific">Nitrosopumilus maritimus (strain SCM1)</name>
    <dbReference type="NCBI Taxonomy" id="436308"/>
    <lineage>
        <taxon>Archaea</taxon>
        <taxon>Nitrososphaerota</taxon>
        <taxon>Nitrososphaeria</taxon>
        <taxon>Nitrosopumilales</taxon>
        <taxon>Nitrosopumilaceae</taxon>
        <taxon>Nitrosopumilus</taxon>
    </lineage>
</organism>
<keyword evidence="3" id="KW-1185">Reference proteome</keyword>
<dbReference type="Proteomes" id="UP000000792">
    <property type="component" value="Chromosome"/>
</dbReference>
<evidence type="ECO:0000313" key="2">
    <source>
        <dbReference type="EMBL" id="ABX12239.1"/>
    </source>
</evidence>
<protein>
    <recommendedName>
        <fullName evidence="4">PEFG-CTERM sorting domain-containing protein</fullName>
    </recommendedName>
</protein>
<dbReference type="KEGG" id="nmr:Nmar_0343"/>
<dbReference type="EMBL" id="CP000866">
    <property type="protein sequence ID" value="ABX12239.1"/>
    <property type="molecule type" value="Genomic_DNA"/>
</dbReference>
<dbReference type="HOGENOM" id="CLU_088139_0_0_2"/>
<name>A9A455_NITMS</name>
<sequence>MNSRTSFALLAVLTAVGTLTMSAAYADEIPQACVGCTMADARATANEMLRADIPVSVWTDKTGYDQGDMISVQGQVANVASGFPVTITVVSPLNSIITVDQIAVTDEGSFETTLNTAGAMWKYSGTYTIKANYGSAEKSNSVKVQLMGGVAYTPTYETPQKSKQCGANEITANGYCVPFSISGGAVTSATLNTNDNSIVVNISSTDDGTLTVTPSKTVQDGIFMVLVDGEEWDDVEIVANKVTVMFPAGTEQIEIIGTFVVPEFGTIAAMILAVAIISIIAVSAKSRLSIMPRY</sequence>
<dbReference type="InParanoid" id="A9A455"/>
<evidence type="ECO:0000313" key="3">
    <source>
        <dbReference type="Proteomes" id="UP000000792"/>
    </source>
</evidence>
<dbReference type="STRING" id="436308.Nmar_0343"/>
<dbReference type="eggNOG" id="arCOG08716">
    <property type="taxonomic scope" value="Archaea"/>
</dbReference>
<dbReference type="InterPro" id="IPR027560">
    <property type="entry name" value="PEFG-CTERM"/>
</dbReference>
<evidence type="ECO:0000256" key="1">
    <source>
        <dbReference type="SAM" id="Phobius"/>
    </source>
</evidence>
<accession>A9A455</accession>
<keyword evidence="1" id="KW-0812">Transmembrane</keyword>